<dbReference type="PROSITE" id="PS00108">
    <property type="entry name" value="PROTEIN_KINASE_ST"/>
    <property type="match status" value="1"/>
</dbReference>
<feature type="binding site" evidence="6">
    <location>
        <position position="38"/>
    </location>
    <ligand>
        <name>ATP</name>
        <dbReference type="ChEBI" id="CHEBI:30616"/>
    </ligand>
</feature>
<proteinExistence type="predicted"/>
<evidence type="ECO:0000256" key="3">
    <source>
        <dbReference type="ARBA" id="ARBA00022741"/>
    </source>
</evidence>
<accession>A0ABQ8YHY8</accession>
<gene>
    <name evidence="9" type="ORF">M0813_21388</name>
</gene>
<dbReference type="SMART" id="SM00220">
    <property type="entry name" value="S_TKc"/>
    <property type="match status" value="1"/>
</dbReference>
<dbReference type="InterPro" id="IPR000719">
    <property type="entry name" value="Prot_kinase_dom"/>
</dbReference>
<reference evidence="9" key="1">
    <citation type="submission" date="2022-08" db="EMBL/GenBank/DDBJ databases">
        <title>Novel sulfate-reducing endosymbionts in the free-living metamonad Anaeramoeba.</title>
        <authorList>
            <person name="Jerlstrom-Hultqvist J."/>
            <person name="Cepicka I."/>
            <person name="Gallot-Lavallee L."/>
            <person name="Salas-Leiva D."/>
            <person name="Curtis B.A."/>
            <person name="Zahonova K."/>
            <person name="Pipaliya S."/>
            <person name="Dacks J."/>
            <person name="Roger A.J."/>
        </authorList>
    </citation>
    <scope>NUCLEOTIDE SEQUENCE</scope>
    <source>
        <strain evidence="9">Schooner1</strain>
    </source>
</reference>
<feature type="compositionally biased region" description="Basic and acidic residues" evidence="7">
    <location>
        <begin position="420"/>
        <end position="429"/>
    </location>
</feature>
<dbReference type="PROSITE" id="PS50011">
    <property type="entry name" value="PROTEIN_KINASE_DOM"/>
    <property type="match status" value="1"/>
</dbReference>
<dbReference type="Pfam" id="PF00069">
    <property type="entry name" value="Pkinase"/>
    <property type="match status" value="1"/>
</dbReference>
<dbReference type="InterPro" id="IPR011009">
    <property type="entry name" value="Kinase-like_dom_sf"/>
</dbReference>
<evidence type="ECO:0000256" key="7">
    <source>
        <dbReference type="SAM" id="MobiDB-lite"/>
    </source>
</evidence>
<comment type="caution">
    <text evidence="9">The sequence shown here is derived from an EMBL/GenBank/DDBJ whole genome shotgun (WGS) entry which is preliminary data.</text>
</comment>
<dbReference type="InterPro" id="IPR017441">
    <property type="entry name" value="Protein_kinase_ATP_BS"/>
</dbReference>
<evidence type="ECO:0000256" key="1">
    <source>
        <dbReference type="ARBA" id="ARBA00022527"/>
    </source>
</evidence>
<evidence type="ECO:0000256" key="4">
    <source>
        <dbReference type="ARBA" id="ARBA00022777"/>
    </source>
</evidence>
<keyword evidence="3 6" id="KW-0547">Nucleotide-binding</keyword>
<keyword evidence="1" id="KW-0723">Serine/threonine-protein kinase</keyword>
<protein>
    <submittedName>
        <fullName evidence="9">Serine/threonine-protein kinase brsk2-like protein</fullName>
    </submittedName>
</protein>
<keyword evidence="10" id="KW-1185">Reference proteome</keyword>
<keyword evidence="5 6" id="KW-0067">ATP-binding</keyword>
<organism evidence="9 10">
    <name type="scientific">Anaeramoeba flamelloides</name>
    <dbReference type="NCBI Taxonomy" id="1746091"/>
    <lineage>
        <taxon>Eukaryota</taxon>
        <taxon>Metamonada</taxon>
        <taxon>Anaeramoebidae</taxon>
        <taxon>Anaeramoeba</taxon>
    </lineage>
</organism>
<feature type="region of interest" description="Disordered" evidence="7">
    <location>
        <begin position="413"/>
        <end position="444"/>
    </location>
</feature>
<evidence type="ECO:0000256" key="6">
    <source>
        <dbReference type="PROSITE-ProRule" id="PRU10141"/>
    </source>
</evidence>
<keyword evidence="4" id="KW-0418">Kinase</keyword>
<feature type="domain" description="Protein kinase" evidence="8">
    <location>
        <begin position="9"/>
        <end position="262"/>
    </location>
</feature>
<dbReference type="EMBL" id="JAOAOG010000166">
    <property type="protein sequence ID" value="KAJ6244124.1"/>
    <property type="molecule type" value="Genomic_DNA"/>
</dbReference>
<feature type="region of interest" description="Disordered" evidence="7">
    <location>
        <begin position="352"/>
        <end position="375"/>
    </location>
</feature>
<dbReference type="Gene3D" id="1.10.510.10">
    <property type="entry name" value="Transferase(Phosphotransferase) domain 1"/>
    <property type="match status" value="1"/>
</dbReference>
<evidence type="ECO:0000259" key="8">
    <source>
        <dbReference type="PROSITE" id="PS50011"/>
    </source>
</evidence>
<dbReference type="PANTHER" id="PTHR24346:SF82">
    <property type="entry name" value="KP78A-RELATED"/>
    <property type="match status" value="1"/>
</dbReference>
<dbReference type="Proteomes" id="UP001150062">
    <property type="component" value="Unassembled WGS sequence"/>
</dbReference>
<evidence type="ECO:0000256" key="2">
    <source>
        <dbReference type="ARBA" id="ARBA00022679"/>
    </source>
</evidence>
<dbReference type="SUPFAM" id="SSF56112">
    <property type="entry name" value="Protein kinase-like (PK-like)"/>
    <property type="match status" value="1"/>
</dbReference>
<evidence type="ECO:0000256" key="5">
    <source>
        <dbReference type="ARBA" id="ARBA00022840"/>
    </source>
</evidence>
<evidence type="ECO:0000313" key="10">
    <source>
        <dbReference type="Proteomes" id="UP001150062"/>
    </source>
</evidence>
<evidence type="ECO:0000313" key="9">
    <source>
        <dbReference type="EMBL" id="KAJ6244124.1"/>
    </source>
</evidence>
<dbReference type="InterPro" id="IPR008271">
    <property type="entry name" value="Ser/Thr_kinase_AS"/>
</dbReference>
<name>A0ABQ8YHY8_9EUKA</name>
<dbReference type="PROSITE" id="PS00107">
    <property type="entry name" value="PROTEIN_KINASE_ATP"/>
    <property type="match status" value="1"/>
</dbReference>
<feature type="compositionally biased region" description="Basic residues" evidence="7">
    <location>
        <begin position="364"/>
        <end position="375"/>
    </location>
</feature>
<keyword evidence="2" id="KW-0808">Transferase</keyword>
<dbReference type="PANTHER" id="PTHR24346">
    <property type="entry name" value="MAP/MICROTUBULE AFFINITY-REGULATING KINASE"/>
    <property type="match status" value="1"/>
</dbReference>
<sequence>MTSLYVGPYKIGKTLGVGSSSKVKLAVHKDTKKKYAVKILTKSSLSEKKQMRKKVEREISILKLLKHPNIMRLYDVYETSKYLYLILEYVSGGELFDYLISKGSLSHSKALSFFQQIIFGLSYLHERLICHRDLKPENLLIDENHYIKIADFGMAQVMKKGSLLQTSCGSPHYAAPEVIAGKEYDGKMADVWCTGIILFALLSGRLPFDSNNIKRLLLKIKTGQYRMSSKFTKLERDLIRRMLVVDPKKRITINQIKKHHWFTSNYPDGYLPPDSSIKITNVDPLDKSLLSQKILKNLKTLGWGSQEEITKALCSEELNQEKIFYLVYFKSMRLKCPKPIYLKKKINKKKNEKKPVLLTNNSKKNQKSQIKKKKKDLIDPNENIVFLSTNCDYKKDNTNKHLKNLDNLKEFEVDEDEDEDKKKTLEKTNQKKSTPMSISPDQEENNIYGFEIGTPRFHRTKEEEKIGSLPITHSPKKSWFGSLFHKNQVSQEPSLEIIHEESNINEGVNLKELEGKKEKREAIPRIFFVEFENTLYETITIFQKELTNLNFQWFFPSTSYIKAKKQKNKMKIAFNYLKKEKITEVRINHKSGKTQSYNKIARNLIKQTRKK</sequence>